<dbReference type="EMBL" id="NBYN01000055">
    <property type="protein sequence ID" value="OSO89463.1"/>
    <property type="molecule type" value="Genomic_DNA"/>
</dbReference>
<protein>
    <recommendedName>
        <fullName evidence="1">FHA domain-containing protein</fullName>
    </recommendedName>
</protein>
<dbReference type="InterPro" id="IPR000253">
    <property type="entry name" value="FHA_dom"/>
</dbReference>
<comment type="caution">
    <text evidence="2">The sequence shown here is derived from an EMBL/GenBank/DDBJ whole genome shotgun (WGS) entry which is preliminary data.</text>
</comment>
<dbReference type="RefSeq" id="WP_009344141.1">
    <property type="nucleotide sequence ID" value="NZ_NBYN01000055.1"/>
</dbReference>
<evidence type="ECO:0000313" key="3">
    <source>
        <dbReference type="Proteomes" id="UP000192997"/>
    </source>
</evidence>
<dbReference type="Pfam" id="PF00498">
    <property type="entry name" value="FHA"/>
    <property type="match status" value="1"/>
</dbReference>
<dbReference type="Gene3D" id="2.60.200.20">
    <property type="match status" value="1"/>
</dbReference>
<feature type="domain" description="FHA" evidence="1">
    <location>
        <begin position="421"/>
        <end position="470"/>
    </location>
</feature>
<name>A0A1X4G4X6_9CYAN</name>
<gene>
    <name evidence="2" type="ORF">B7O87_12355</name>
</gene>
<proteinExistence type="predicted"/>
<dbReference type="Pfam" id="PF12770">
    <property type="entry name" value="CHAT"/>
    <property type="match status" value="1"/>
</dbReference>
<evidence type="ECO:0000259" key="1">
    <source>
        <dbReference type="PROSITE" id="PS50006"/>
    </source>
</evidence>
<accession>A0A1X4G4X6</accession>
<organism evidence="2 3">
    <name type="scientific">Cylindrospermopsis raciborskii CENA303</name>
    <dbReference type="NCBI Taxonomy" id="1170769"/>
    <lineage>
        <taxon>Bacteria</taxon>
        <taxon>Bacillati</taxon>
        <taxon>Cyanobacteriota</taxon>
        <taxon>Cyanophyceae</taxon>
        <taxon>Nostocales</taxon>
        <taxon>Aphanizomenonaceae</taxon>
        <taxon>Cylindrospermopsis</taxon>
    </lineage>
</organism>
<reference evidence="3" key="1">
    <citation type="submission" date="2017-04" db="EMBL/GenBank/DDBJ databases">
        <authorList>
            <person name="Abreu V.A."/>
            <person name="Popin R.V."/>
            <person name="Rigonato J."/>
            <person name="Andreote A.P."/>
            <person name="Schaker P.C."/>
            <person name="Hoff-Risseti C."/>
            <person name="Alvarenga D.O."/>
            <person name="Varani A.M."/>
            <person name="Fiore M.F."/>
        </authorList>
    </citation>
    <scope>NUCLEOTIDE SEQUENCE [LARGE SCALE GENOMIC DNA]</scope>
    <source>
        <strain evidence="3">CENA303</strain>
    </source>
</reference>
<sequence length="512" mass="56597">MSCLSVSIARLVNSGPNNFAVWVVKAPYPSGYVLRDCIFPPQLAEIWVEWQQMFGGFVDTHHLGKGLVGSGMGQTTGSYSNRLMQSLGISLWRWLFDGEILSSLERSRGLAMGSSQRLRLQLEVREPELIGLPWEIMQPEAGHSAISLNQEVLFSRTINQVEPIANLSADSSLNVLLVLGYNSNLELEKEATILEKILLESSPPGGYYISNCLVKKLLQPTPKQLIQELETKAYNVIFYAGHGLPNPEGGLLYLTEEQSINGIELGQVLAHSGIKLAVFNACWGAQPAVHHKAIPTSSLAEVLICHGVPAVLAMRDEIADQESRSFIQGFTQALRMGEAIDAAVAVARQKLLAIYKFNQPAWTLPVLYLHPDFSGQLIRSVDEGITELPDLTTGINVPQFSAVLRSVSPQGQSCSLRSDVTRIGRTKDNDLVIPQVYVSKHHAEILCRTVLDGSQPVVTYYLQDCSTYGTTWYLNDYGWQRVLREEVVLTSGMKLKFGSAKGETWEFMIFDG</sequence>
<dbReference type="CDD" id="cd00060">
    <property type="entry name" value="FHA"/>
    <property type="match status" value="1"/>
</dbReference>
<dbReference type="PROSITE" id="PS50006">
    <property type="entry name" value="FHA_DOMAIN"/>
    <property type="match status" value="1"/>
</dbReference>
<dbReference type="AlphaFoldDB" id="A0A1X4G4X6"/>
<evidence type="ECO:0000313" key="2">
    <source>
        <dbReference type="EMBL" id="OSO89463.1"/>
    </source>
</evidence>
<dbReference type="InterPro" id="IPR024983">
    <property type="entry name" value="CHAT_dom"/>
</dbReference>
<dbReference type="Proteomes" id="UP000192997">
    <property type="component" value="Unassembled WGS sequence"/>
</dbReference>
<dbReference type="SUPFAM" id="SSF49879">
    <property type="entry name" value="SMAD/FHA domain"/>
    <property type="match status" value="1"/>
</dbReference>
<dbReference type="InterPro" id="IPR008984">
    <property type="entry name" value="SMAD_FHA_dom_sf"/>
</dbReference>